<feature type="domain" description="DNA methylase N-4/N-6" evidence="5">
    <location>
        <begin position="459"/>
        <end position="615"/>
    </location>
</feature>
<comment type="caution">
    <text evidence="6">The sequence shown here is derived from an EMBL/GenBank/DDBJ whole genome shotgun (WGS) entry which is preliminary data.</text>
</comment>
<protein>
    <submittedName>
        <fullName evidence="6">Site-specific DNA-methyltransferase</fullName>
    </submittedName>
</protein>
<dbReference type="InterPro" id="IPR002052">
    <property type="entry name" value="DNA_methylase_N6_adenine_CS"/>
</dbReference>
<evidence type="ECO:0000256" key="1">
    <source>
        <dbReference type="ARBA" id="ARBA00006594"/>
    </source>
</evidence>
<keyword evidence="7" id="KW-1185">Reference proteome</keyword>
<dbReference type="SUPFAM" id="SSF53335">
    <property type="entry name" value="S-adenosyl-L-methionine-dependent methyltransferases"/>
    <property type="match status" value="2"/>
</dbReference>
<dbReference type="Pfam" id="PF01555">
    <property type="entry name" value="N6_N4_Mtase"/>
    <property type="match status" value="2"/>
</dbReference>
<evidence type="ECO:0000259" key="5">
    <source>
        <dbReference type="Pfam" id="PF01555"/>
    </source>
</evidence>
<evidence type="ECO:0000313" key="6">
    <source>
        <dbReference type="EMBL" id="NMM63087.1"/>
    </source>
</evidence>
<dbReference type="EMBL" id="JABBNI010000017">
    <property type="protein sequence ID" value="NMM63087.1"/>
    <property type="molecule type" value="Genomic_DNA"/>
</dbReference>
<proteinExistence type="inferred from homology"/>
<evidence type="ECO:0000313" key="7">
    <source>
        <dbReference type="Proteomes" id="UP000537131"/>
    </source>
</evidence>
<sequence>MKLTKEDIDKVRNIEGFPIAKDEDIIALSNPPYYTACPNPFIEEFIKKNSKPYDEVTDNYYCEPFAADVSEGKTDPIYMAHTYHTKVPHKAIMRYILHYTKPNDIVLDGFCGTGMTALAAQMCETPDLDFKHDIEQNDSNIQWGARKAIISDLSPIATFIASNYNQPIKVDVFKSEINTLLNECEKEFAWMYKTRHIGEDSNSLIAGNGQGVINYIVWSDIFICPHCGKELIFWDIAVDDKKNVHSSFSCSECGMILKKSDCTRSVELSIDNKTNTTIKQAKQVPVLINYAYQGKKYEKRPDDNDLEVIEQVNKLLPKFHIPTDKLPEGDNTAQPIRSHGFMHVNQFYYNRSAIIFSYVMEKSEQFSFGSTIRFLVTSILTKTGSKLHNIGFKDGKLNLAGAMPNVLYVPSTIAERNIIELLRSKIKGICKIYSYKNNNENLCIQCCSATDMRLMPNSIDYIFTDPPFGSNINYSELNFLWESWLKVKTNNITEAIVNKVQNKALPEYQELMTKCFIEYYRALKPGRWMTVEFHNSLNAVWNAIQEAIQRAGFIIADVRILDKKQGTFKQMTTSAAVKQDLVISAYKPKERFTQEFIARAGSEETVWEFVKQHLEKLPVVVRKRDKIELVVERQSFLLFDRMVAYHIMNGINVPIDASDFYKGLDEKFLKRDSMYFLHDQVNEYDTARIETDVEPIQFSLIVSDEKTAIAWLYQQLTNPQTYSEIQPKFMQEIRSIEKYEKLPELSVLLDDNFLQNDEGKWYIPDVTKAADVAKLREKRLLKDFEEYLNSTGKLKLFRTEAIRVGFAKLWKNKNYAVIVKTAERLPEKVIQEDDKLLMYYDISLSRME</sequence>
<dbReference type="GO" id="GO:0008170">
    <property type="term" value="F:N-methyltransferase activity"/>
    <property type="evidence" value="ECO:0007669"/>
    <property type="project" value="InterPro"/>
</dbReference>
<dbReference type="InterPro" id="IPR029063">
    <property type="entry name" value="SAM-dependent_MTases_sf"/>
</dbReference>
<reference evidence="6 7" key="1">
    <citation type="submission" date="2020-06" db="EMBL/GenBank/DDBJ databases">
        <title>Complete Genome Sequence of Clostridium muelleri sp. nov. P21T, an Acid-Alcohol Producing Acetogen Isolated from Old Hay.</title>
        <authorList>
            <person name="Duncan K.E."/>
            <person name="Tanner R.S."/>
        </authorList>
    </citation>
    <scope>NUCLEOTIDE SEQUENCE [LARGE SCALE GENOMIC DNA]</scope>
    <source>
        <strain evidence="6 7">P21</strain>
    </source>
</reference>
<feature type="domain" description="DNA methylase N-4/N-6" evidence="5">
    <location>
        <begin position="51"/>
        <end position="121"/>
    </location>
</feature>
<keyword evidence="2 6" id="KW-0489">Methyltransferase</keyword>
<evidence type="ECO:0000256" key="3">
    <source>
        <dbReference type="ARBA" id="ARBA00022679"/>
    </source>
</evidence>
<evidence type="ECO:0000256" key="4">
    <source>
        <dbReference type="ARBA" id="ARBA00022747"/>
    </source>
</evidence>
<gene>
    <name evidence="6" type="ORF">HBE96_10320</name>
</gene>
<name>A0A7Y0EH91_9CLOT</name>
<accession>A0A7Y0EH91</accession>
<evidence type="ECO:0000256" key="2">
    <source>
        <dbReference type="ARBA" id="ARBA00022603"/>
    </source>
</evidence>
<dbReference type="PROSITE" id="PS00092">
    <property type="entry name" value="N6_MTASE"/>
    <property type="match status" value="1"/>
</dbReference>
<comment type="similarity">
    <text evidence="1">Belongs to the N(4)/N(6)-methyltransferase family.</text>
</comment>
<dbReference type="GO" id="GO:0009307">
    <property type="term" value="P:DNA restriction-modification system"/>
    <property type="evidence" value="ECO:0007669"/>
    <property type="project" value="UniProtKB-KW"/>
</dbReference>
<organism evidence="6 7">
    <name type="scientific">Clostridium muellerianum</name>
    <dbReference type="NCBI Taxonomy" id="2716538"/>
    <lineage>
        <taxon>Bacteria</taxon>
        <taxon>Bacillati</taxon>
        <taxon>Bacillota</taxon>
        <taxon>Clostridia</taxon>
        <taxon>Eubacteriales</taxon>
        <taxon>Clostridiaceae</taxon>
        <taxon>Clostridium</taxon>
    </lineage>
</organism>
<dbReference type="InterPro" id="IPR002941">
    <property type="entry name" value="DNA_methylase_N4/N6"/>
</dbReference>
<keyword evidence="4" id="KW-0680">Restriction system</keyword>
<keyword evidence="3 6" id="KW-0808">Transferase</keyword>
<dbReference type="AlphaFoldDB" id="A0A7Y0EH91"/>
<dbReference type="GO" id="GO:0003677">
    <property type="term" value="F:DNA binding"/>
    <property type="evidence" value="ECO:0007669"/>
    <property type="project" value="InterPro"/>
</dbReference>
<dbReference type="Proteomes" id="UP000537131">
    <property type="component" value="Unassembled WGS sequence"/>
</dbReference>
<dbReference type="Gene3D" id="3.40.50.150">
    <property type="entry name" value="Vaccinia Virus protein VP39"/>
    <property type="match status" value="2"/>
</dbReference>
<dbReference type="GO" id="GO:0032259">
    <property type="term" value="P:methylation"/>
    <property type="evidence" value="ECO:0007669"/>
    <property type="project" value="UniProtKB-KW"/>
</dbReference>
<dbReference type="RefSeq" id="WP_169297685.1">
    <property type="nucleotide sequence ID" value="NZ_JABBNI010000017.1"/>
</dbReference>